<dbReference type="STRING" id="215637.A0A4Q0A0Q2"/>
<keyword evidence="2" id="KW-1133">Transmembrane helix</keyword>
<feature type="signal peptide" evidence="3">
    <location>
        <begin position="1"/>
        <end position="18"/>
    </location>
</feature>
<evidence type="ECO:0008006" key="6">
    <source>
        <dbReference type="Google" id="ProtNLM"/>
    </source>
</evidence>
<evidence type="ECO:0000313" key="5">
    <source>
        <dbReference type="Proteomes" id="UP000268162"/>
    </source>
</evidence>
<dbReference type="InterPro" id="IPR052637">
    <property type="entry name" value="KLHDC3-like"/>
</dbReference>
<evidence type="ECO:0000256" key="2">
    <source>
        <dbReference type="SAM" id="Phobius"/>
    </source>
</evidence>
<dbReference type="InterPro" id="IPR015915">
    <property type="entry name" value="Kelch-typ_b-propeller"/>
</dbReference>
<keyword evidence="5" id="KW-1185">Reference proteome</keyword>
<keyword evidence="2" id="KW-0812">Transmembrane</keyword>
<dbReference type="SUPFAM" id="SSF117281">
    <property type="entry name" value="Kelch motif"/>
    <property type="match status" value="1"/>
</dbReference>
<dbReference type="EMBL" id="ML002307">
    <property type="protein sequence ID" value="RKP39011.1"/>
    <property type="molecule type" value="Genomic_DNA"/>
</dbReference>
<dbReference type="Pfam" id="PF24681">
    <property type="entry name" value="Kelch_KLHDC2_KLHL20_DRC7"/>
    <property type="match status" value="1"/>
</dbReference>
<keyword evidence="3" id="KW-0732">Signal</keyword>
<dbReference type="AlphaFoldDB" id="A0A4Q0A0Q2"/>
<evidence type="ECO:0000256" key="3">
    <source>
        <dbReference type="SAM" id="SignalP"/>
    </source>
</evidence>
<feature type="compositionally biased region" description="Polar residues" evidence="1">
    <location>
        <begin position="466"/>
        <end position="478"/>
    </location>
</feature>
<evidence type="ECO:0000256" key="1">
    <source>
        <dbReference type="SAM" id="MobiDB-lite"/>
    </source>
</evidence>
<dbReference type="Proteomes" id="UP000268162">
    <property type="component" value="Unassembled WGS sequence"/>
</dbReference>
<sequence>MRWNGLLFALGSIACTAAVSVPARQGHRTALIDNKLFVVAGKSGTGFGPSDYHNSSLTLDLSEPFAVADPPWKTDDIVTEGMPRVGGHSATAIRTSPNNQDAILVFGGSRPKGQQASSNSTYLYSLADRKWTALHDVNTPPGRYEHTAVGLPNRNEVYFYGGVSDSVTGALNTTQRDDFLRFTASNQGWSQFIRTNKSTNWPRDRMHHASVMVNDTHMAVIGGLSGAEVVNVSQIYVVNVKTQTWSTVVVEGTAPVNLRAASAVMFQDQIILFGGTTRDWDTYFDQVLIIDTTVQPWQWSSRVVAGAPSPRYAHTSTLVGKYMVIAFGYTAQGADDQLYVLDVQSFEMVDQFDLREAQNIIPSARDGGDAKLPVGAIVGIALGGAAGLAALAVGLWFLARWWQRRRRNREPRLSLDGELIPPLVSESEKGSNGSASQTLRRWFPFLGPGSQKSTDASYLNPHPHQRLSSTPSGPALSSTSSANIPIVIVGPGRNTLD</sequence>
<gene>
    <name evidence="4" type="ORF">BJ085DRAFT_29200</name>
</gene>
<feature type="region of interest" description="Disordered" evidence="1">
    <location>
        <begin position="453"/>
        <end position="478"/>
    </location>
</feature>
<dbReference type="PANTHER" id="PTHR46461:SF2">
    <property type="entry name" value="ATTRACTIN"/>
    <property type="match status" value="1"/>
</dbReference>
<dbReference type="GO" id="GO:0005737">
    <property type="term" value="C:cytoplasm"/>
    <property type="evidence" value="ECO:0007669"/>
    <property type="project" value="TreeGrafter"/>
</dbReference>
<feature type="transmembrane region" description="Helical" evidence="2">
    <location>
        <begin position="372"/>
        <end position="399"/>
    </location>
</feature>
<proteinExistence type="predicted"/>
<protein>
    <recommendedName>
        <fullName evidence="6">Galactose oxidase</fullName>
    </recommendedName>
</protein>
<dbReference type="GO" id="GO:0003682">
    <property type="term" value="F:chromatin binding"/>
    <property type="evidence" value="ECO:0007669"/>
    <property type="project" value="InterPro"/>
</dbReference>
<keyword evidence="2" id="KW-0472">Membrane</keyword>
<name>A0A4Q0A0Q2_9FUNG</name>
<accession>A0A4Q0A0Q2</accession>
<organism evidence="4 5">
    <name type="scientific">Dimargaris cristalligena</name>
    <dbReference type="NCBI Taxonomy" id="215637"/>
    <lineage>
        <taxon>Eukaryota</taxon>
        <taxon>Fungi</taxon>
        <taxon>Fungi incertae sedis</taxon>
        <taxon>Zoopagomycota</taxon>
        <taxon>Kickxellomycotina</taxon>
        <taxon>Dimargaritomycetes</taxon>
        <taxon>Dimargaritales</taxon>
        <taxon>Dimargaritaceae</taxon>
        <taxon>Dimargaris</taxon>
    </lineage>
</organism>
<reference evidence="5" key="1">
    <citation type="journal article" date="2018" name="Nat. Microbiol.">
        <title>Leveraging single-cell genomics to expand the fungal tree of life.</title>
        <authorList>
            <person name="Ahrendt S.R."/>
            <person name="Quandt C.A."/>
            <person name="Ciobanu D."/>
            <person name="Clum A."/>
            <person name="Salamov A."/>
            <person name="Andreopoulos B."/>
            <person name="Cheng J.F."/>
            <person name="Woyke T."/>
            <person name="Pelin A."/>
            <person name="Henrissat B."/>
            <person name="Reynolds N.K."/>
            <person name="Benny G.L."/>
            <person name="Smith M.E."/>
            <person name="James T.Y."/>
            <person name="Grigoriev I.V."/>
        </authorList>
    </citation>
    <scope>NUCLEOTIDE SEQUENCE [LARGE SCALE GENOMIC DNA]</scope>
    <source>
        <strain evidence="5">RSA 468</strain>
    </source>
</reference>
<dbReference type="PROSITE" id="PS51257">
    <property type="entry name" value="PROKAR_LIPOPROTEIN"/>
    <property type="match status" value="1"/>
</dbReference>
<feature type="chain" id="PRO_5020711205" description="Galactose oxidase" evidence="3">
    <location>
        <begin position="19"/>
        <end position="497"/>
    </location>
</feature>
<dbReference type="Gene3D" id="2.120.10.80">
    <property type="entry name" value="Kelch-type beta propeller"/>
    <property type="match status" value="2"/>
</dbReference>
<dbReference type="PANTHER" id="PTHR46461">
    <property type="entry name" value="KELCH DOMAIN-CONTAINING PROTEIN 3"/>
    <property type="match status" value="1"/>
</dbReference>
<evidence type="ECO:0000313" key="4">
    <source>
        <dbReference type="EMBL" id="RKP39011.1"/>
    </source>
</evidence>